<name>A0A9P7XKI9_9FUNG</name>
<dbReference type="Proteomes" id="UP000707451">
    <property type="component" value="Unassembled WGS sequence"/>
</dbReference>
<gene>
    <name evidence="1" type="ORF">KI688_006979</name>
</gene>
<dbReference type="EMBL" id="JAHRHY010000022">
    <property type="protein sequence ID" value="KAG9061828.1"/>
    <property type="molecule type" value="Genomic_DNA"/>
</dbReference>
<evidence type="ECO:0000313" key="1">
    <source>
        <dbReference type="EMBL" id="KAG9061828.1"/>
    </source>
</evidence>
<proteinExistence type="predicted"/>
<organism evidence="1 2">
    <name type="scientific">Linnemannia hyalina</name>
    <dbReference type="NCBI Taxonomy" id="64524"/>
    <lineage>
        <taxon>Eukaryota</taxon>
        <taxon>Fungi</taxon>
        <taxon>Fungi incertae sedis</taxon>
        <taxon>Mucoromycota</taxon>
        <taxon>Mortierellomycotina</taxon>
        <taxon>Mortierellomycetes</taxon>
        <taxon>Mortierellales</taxon>
        <taxon>Mortierellaceae</taxon>
        <taxon>Linnemannia</taxon>
    </lineage>
</organism>
<sequence>MPPLKTNPTKKNLPLARKAYLIKEYDDLQSKNVKVTNKSLADKYSVSPTTVSTILKLRDGILTFKEQATEEANKRTKLYKRNMLPVEDALMGWFRKQRDQVDRSTLKL</sequence>
<accession>A0A9P7XKI9</accession>
<evidence type="ECO:0008006" key="3">
    <source>
        <dbReference type="Google" id="ProtNLM"/>
    </source>
</evidence>
<protein>
    <recommendedName>
        <fullName evidence="3">HTH psq-type domain-containing protein</fullName>
    </recommendedName>
</protein>
<evidence type="ECO:0000313" key="2">
    <source>
        <dbReference type="Proteomes" id="UP000707451"/>
    </source>
</evidence>
<dbReference type="AlphaFoldDB" id="A0A9P7XKI9"/>
<comment type="caution">
    <text evidence="1">The sequence shown here is derived from an EMBL/GenBank/DDBJ whole genome shotgun (WGS) entry which is preliminary data.</text>
</comment>
<reference evidence="1" key="1">
    <citation type="submission" date="2021-06" db="EMBL/GenBank/DDBJ databases">
        <title>Genome Sequence of Mortierella hyaline Strain SCG-10, a Cold-Adapted, Nitrate-Reducing Fungus Isolated from Soil in Minnesota, USA.</title>
        <authorList>
            <person name="Aldossari N."/>
        </authorList>
    </citation>
    <scope>NUCLEOTIDE SEQUENCE</scope>
    <source>
        <strain evidence="1">SCG-10</strain>
    </source>
</reference>
<keyword evidence="2" id="KW-1185">Reference proteome</keyword>
<dbReference type="Gene3D" id="1.10.10.60">
    <property type="entry name" value="Homeodomain-like"/>
    <property type="match status" value="1"/>
</dbReference>